<dbReference type="InterPro" id="IPR045507">
    <property type="entry name" value="DUF6483"/>
</dbReference>
<gene>
    <name evidence="2" type="ORF">ERS852420_01885</name>
    <name evidence="3" type="ORF">GMD30_09660</name>
    <name evidence="1" type="ORF">M72_19421</name>
</gene>
<evidence type="ECO:0000313" key="1">
    <source>
        <dbReference type="EMBL" id="CRL32075.1"/>
    </source>
</evidence>
<name>A0A0M6W974_9FIRM</name>
<reference evidence="1" key="1">
    <citation type="submission" date="2015-05" db="EMBL/GenBank/DDBJ databases">
        <authorList>
            <person name="Wang D.B."/>
            <person name="Wang M."/>
        </authorList>
    </citation>
    <scope>NUCLEOTIDE SEQUENCE [LARGE SCALE GENOMIC DNA]</scope>
    <source>
        <strain evidence="1">M72</strain>
    </source>
</reference>
<reference evidence="4" key="2">
    <citation type="submission" date="2015-05" db="EMBL/GenBank/DDBJ databases">
        <authorList>
            <consortium name="Pathogen Informatics"/>
        </authorList>
    </citation>
    <scope>NUCLEOTIDE SEQUENCE [LARGE SCALE GENOMIC DNA]</scope>
    <source>
        <strain evidence="2 5">2789STDY5608863</strain>
        <strain evidence="4">M72</strain>
    </source>
</reference>
<protein>
    <submittedName>
        <fullName evidence="1">Uncharacterized protein</fullName>
    </submittedName>
</protein>
<dbReference type="EMBL" id="CYXV01000007">
    <property type="protein sequence ID" value="CUM97354.1"/>
    <property type="molecule type" value="Genomic_DNA"/>
</dbReference>
<dbReference type="RefSeq" id="WP_022045744.1">
    <property type="nucleotide sequence ID" value="NZ_CP173697.1"/>
</dbReference>
<dbReference type="Proteomes" id="UP000049979">
    <property type="component" value="Unassembled WGS sequence"/>
</dbReference>
<evidence type="ECO:0000313" key="2">
    <source>
        <dbReference type="EMBL" id="CUM97354.1"/>
    </source>
</evidence>
<evidence type="ECO:0000313" key="5">
    <source>
        <dbReference type="Proteomes" id="UP000095495"/>
    </source>
</evidence>
<dbReference type="STRING" id="301302.ERS852420_01885"/>
<proteinExistence type="predicted"/>
<reference evidence="3 6" key="3">
    <citation type="journal article" date="2019" name="Nat. Med.">
        <title>A library of human gut bacterial isolates paired with longitudinal multiomics data enables mechanistic microbiome research.</title>
        <authorList>
            <person name="Poyet M."/>
            <person name="Groussin M."/>
            <person name="Gibbons S.M."/>
            <person name="Avila-Pacheco J."/>
            <person name="Jiang X."/>
            <person name="Kearney S.M."/>
            <person name="Perrotta A.R."/>
            <person name="Berdy B."/>
            <person name="Zhao S."/>
            <person name="Lieberman T.D."/>
            <person name="Swanson P.K."/>
            <person name="Smith M."/>
            <person name="Roesemann S."/>
            <person name="Alexander J.E."/>
            <person name="Rich S.A."/>
            <person name="Livny J."/>
            <person name="Vlamakis H."/>
            <person name="Clish C."/>
            <person name="Bullock K."/>
            <person name="Deik A."/>
            <person name="Scott J."/>
            <person name="Pierce K.A."/>
            <person name="Xavier R.J."/>
            <person name="Alm E.J."/>
        </authorList>
    </citation>
    <scope>NUCLEOTIDE SEQUENCE [LARGE SCALE GENOMIC DNA]</scope>
    <source>
        <strain evidence="3 6">BIOML-A1</strain>
    </source>
</reference>
<accession>A0A0M6W974</accession>
<dbReference type="GeneID" id="99747325"/>
<dbReference type="Proteomes" id="UP000095495">
    <property type="component" value="Unassembled WGS sequence"/>
</dbReference>
<sequence length="126" mass="14580">MAYENDIIMRQVRDMTRMLAKILFGKNTATYEYKEEDRHTATDSLYARLIALVDAGKINEAENRLYEELERDEEGTFEVALGFYDYLNELPEEFLEEHDYSKEEVKEGAQSLADRKGLGLLGEGLD</sequence>
<organism evidence="1 4">
    <name type="scientific">Roseburia faecis</name>
    <dbReference type="NCBI Taxonomy" id="301302"/>
    <lineage>
        <taxon>Bacteria</taxon>
        <taxon>Bacillati</taxon>
        <taxon>Bacillota</taxon>
        <taxon>Clostridia</taxon>
        <taxon>Lachnospirales</taxon>
        <taxon>Lachnospiraceae</taxon>
        <taxon>Roseburia</taxon>
    </lineage>
</organism>
<evidence type="ECO:0000313" key="6">
    <source>
        <dbReference type="Proteomes" id="UP000446657"/>
    </source>
</evidence>
<dbReference type="AlphaFoldDB" id="A0A0M6W974"/>
<dbReference type="Proteomes" id="UP000446657">
    <property type="component" value="Unassembled WGS sequence"/>
</dbReference>
<evidence type="ECO:0000313" key="3">
    <source>
        <dbReference type="EMBL" id="MTR81958.1"/>
    </source>
</evidence>
<keyword evidence="4" id="KW-1185">Reference proteome</keyword>
<evidence type="ECO:0000313" key="4">
    <source>
        <dbReference type="Proteomes" id="UP000049979"/>
    </source>
</evidence>
<dbReference type="EMBL" id="CVRR01000003">
    <property type="protein sequence ID" value="CRL32075.1"/>
    <property type="molecule type" value="Genomic_DNA"/>
</dbReference>
<dbReference type="OrthoDB" id="1650869at2"/>
<dbReference type="EMBL" id="WNAL01000017">
    <property type="protein sequence ID" value="MTR81958.1"/>
    <property type="molecule type" value="Genomic_DNA"/>
</dbReference>
<dbReference type="Pfam" id="PF20092">
    <property type="entry name" value="DUF6483"/>
    <property type="match status" value="1"/>
</dbReference>